<proteinExistence type="predicted"/>
<name>A0ABY6DKB7_9NEIS</name>
<dbReference type="InterPro" id="IPR011747">
    <property type="entry name" value="CHP02241"/>
</dbReference>
<dbReference type="Pfam" id="PF06841">
    <property type="entry name" value="Phage_T4_gp19"/>
    <property type="match status" value="1"/>
</dbReference>
<protein>
    <submittedName>
        <fullName evidence="1">Phage tail protein</fullName>
    </submittedName>
</protein>
<accession>A0ABY6DKB7</accession>
<evidence type="ECO:0000313" key="2">
    <source>
        <dbReference type="Proteomes" id="UP001061302"/>
    </source>
</evidence>
<dbReference type="InterPro" id="IPR010667">
    <property type="entry name" value="Phage_T4_Gp19"/>
</dbReference>
<dbReference type="PANTHER" id="PTHR38009">
    <property type="entry name" value="CONSERVED HYPOTHETICAL PHAGE TAIL PROTEIN"/>
    <property type="match status" value="1"/>
</dbReference>
<dbReference type="RefSeq" id="WP_263123991.1">
    <property type="nucleotide sequence ID" value="NZ_CP106753.1"/>
</dbReference>
<organism evidence="1 2">
    <name type="scientific">Chitiniphilus purpureus</name>
    <dbReference type="NCBI Taxonomy" id="2981137"/>
    <lineage>
        <taxon>Bacteria</taxon>
        <taxon>Pseudomonadati</taxon>
        <taxon>Pseudomonadota</taxon>
        <taxon>Betaproteobacteria</taxon>
        <taxon>Neisseriales</taxon>
        <taxon>Chitinibacteraceae</taxon>
        <taxon>Chitiniphilus</taxon>
    </lineage>
</organism>
<dbReference type="NCBIfam" id="TIGR02241">
    <property type="entry name" value="conserved hypothetical phage tail region protein"/>
    <property type="match status" value="1"/>
</dbReference>
<dbReference type="EMBL" id="CP106753">
    <property type="protein sequence ID" value="UXY14688.1"/>
    <property type="molecule type" value="Genomic_DNA"/>
</dbReference>
<keyword evidence="2" id="KW-1185">Reference proteome</keyword>
<gene>
    <name evidence="1" type="ORF">N8I74_15390</name>
</gene>
<dbReference type="PANTHER" id="PTHR38009:SF1">
    <property type="entry name" value="CONSERVED HYPOTHETICAL PHAGE TAIL PROTEIN"/>
    <property type="match status" value="1"/>
</dbReference>
<evidence type="ECO:0000313" key="1">
    <source>
        <dbReference type="EMBL" id="UXY14688.1"/>
    </source>
</evidence>
<dbReference type="Proteomes" id="UP001061302">
    <property type="component" value="Chromosome"/>
</dbReference>
<reference evidence="1" key="1">
    <citation type="submission" date="2022-10" db="EMBL/GenBank/DDBJ databases">
        <title>Chitiniphilus purpureus sp. nov., a novel chitin-degrading bacterium isolated from crawfish pond sediment.</title>
        <authorList>
            <person name="Li K."/>
        </authorList>
    </citation>
    <scope>NUCLEOTIDE SEQUENCE</scope>
    <source>
        <strain evidence="1">CD1</strain>
    </source>
</reference>
<sequence length="199" mass="21886">MTEALLFMRTFRFRVRLRRSPESAAAAEERQVSRDAARSMAEAATADPALAPLAASARQQAEQQDGAALTDGAFQEVSGLEVSMDVADYLEGGRNDGVVRRAGRARYVPLTFRRGMFHPSGGALRDELWRWLQAVVAGTRPLPRYDGVIEVLDAANTPVATWSFERGLPLKVRGPELNARTGEIAIEELQIVHEGLRLE</sequence>